<comment type="subcellular location">
    <subcellularLocation>
        <location evidence="1">Golgi apparatus membrane</location>
        <topology evidence="1">Single-pass type II membrane protein</topology>
    </subcellularLocation>
</comment>
<evidence type="ECO:0000313" key="18">
    <source>
        <dbReference type="Ensembl" id="ENSMALP00000028638.1"/>
    </source>
</evidence>
<keyword evidence="8 17" id="KW-1133">Transmembrane helix</keyword>
<evidence type="ECO:0000256" key="3">
    <source>
        <dbReference type="ARBA" id="ARBA00006003"/>
    </source>
</evidence>
<evidence type="ECO:0000256" key="17">
    <source>
        <dbReference type="SAM" id="Phobius"/>
    </source>
</evidence>
<dbReference type="PROSITE" id="PS51257">
    <property type="entry name" value="PROKAR_LIPOPROTEIN"/>
    <property type="match status" value="1"/>
</dbReference>
<dbReference type="GO" id="GO:0000139">
    <property type="term" value="C:Golgi membrane"/>
    <property type="evidence" value="ECO:0007669"/>
    <property type="project" value="UniProtKB-SubCell"/>
</dbReference>
<keyword evidence="4" id="KW-0328">Glycosyltransferase</keyword>
<keyword evidence="12" id="KW-0325">Glycoprotein</keyword>
<keyword evidence="10 17" id="KW-0472">Membrane</keyword>
<evidence type="ECO:0000256" key="13">
    <source>
        <dbReference type="ARBA" id="ARBA00036348"/>
    </source>
</evidence>
<evidence type="ECO:0000256" key="10">
    <source>
        <dbReference type="ARBA" id="ARBA00023136"/>
    </source>
</evidence>
<evidence type="ECO:0000256" key="1">
    <source>
        <dbReference type="ARBA" id="ARBA00004323"/>
    </source>
</evidence>
<dbReference type="PANTHER" id="PTHR45941:SF2">
    <property type="entry name" value="ALPHA-N-ACETYLGALACTOSAMINIDE ALPHA-2,6-SIALYLTRANSFERASE 2-LIKE"/>
    <property type="match status" value="1"/>
</dbReference>
<comment type="catalytic activity">
    <reaction evidence="15">
        <text>a 3-O-[N-acetyl-alpha-neuraminyl-(2-&gt;3)-beta-D-galactosyl-(1-&gt;3)-N-acetyl-alpha-D-galactosaminyl]-L-threonyl-[protein] + CMP-N-acetyl-beta-neuraminate = a 3-O-{alpha-Neu5Ac-(2-&gt;3)-beta-D-Gal-(1-&gt;3)-[alpha-Neu5Ac-(2-&gt;6)]-alpha-D-GalNAc}-L-threonyl-[protein] + CMP + H(+)</text>
        <dbReference type="Rhea" id="RHEA:81659"/>
        <dbReference type="Rhea" id="RHEA-COMP:14417"/>
        <dbReference type="Rhea" id="RHEA-COMP:16763"/>
        <dbReference type="ChEBI" id="CHEBI:15378"/>
        <dbReference type="ChEBI" id="CHEBI:57812"/>
        <dbReference type="ChEBI" id="CHEBI:60377"/>
        <dbReference type="ChEBI" id="CHEBI:139598"/>
        <dbReference type="ChEBI" id="CHEBI:156398"/>
    </reaction>
    <physiologicalReaction direction="left-to-right" evidence="15">
        <dbReference type="Rhea" id="RHEA:81660"/>
    </physiologicalReaction>
</comment>
<evidence type="ECO:0000256" key="12">
    <source>
        <dbReference type="ARBA" id="ARBA00023180"/>
    </source>
</evidence>
<keyword evidence="19" id="KW-1185">Reference proteome</keyword>
<evidence type="ECO:0000256" key="7">
    <source>
        <dbReference type="ARBA" id="ARBA00022968"/>
    </source>
</evidence>
<dbReference type="EC" id="2.4.3.3" evidence="14"/>
<sequence>MFSKKQNKKNPTDICCFSTVIFISCLTHTVLLFGMISFCTECVSMPSLKKDVFCMCALFYCISICLQIEASCSLRKAVRNDPVLRTKFRLSVPVLQWAGSFSRSAWEQLKNQAPLYGWKGLPVNGMVHSSFAISLVSLGVRCAVGKNIDSHDFVFRVNGAVIRVFEEDAGRKVSFYGFSTNTTTNYNLILLNIRTYVLCRFQVVEYTDLCLTSYLSILEVSAYGFITRNYAAFSDHYYDSIRRPLMFFANHDPQMGNQLWEALHRKVLRLYQRRGDS</sequence>
<evidence type="ECO:0000256" key="9">
    <source>
        <dbReference type="ARBA" id="ARBA00023034"/>
    </source>
</evidence>
<evidence type="ECO:0000256" key="6">
    <source>
        <dbReference type="ARBA" id="ARBA00022692"/>
    </source>
</evidence>
<evidence type="ECO:0000256" key="5">
    <source>
        <dbReference type="ARBA" id="ARBA00022679"/>
    </source>
</evidence>
<dbReference type="Proteomes" id="UP000261600">
    <property type="component" value="Unplaced"/>
</dbReference>
<dbReference type="GO" id="GO:0001665">
    <property type="term" value="F:alpha-N-acetylgalactosaminide alpha-2,6-sialyltransferase activity"/>
    <property type="evidence" value="ECO:0007669"/>
    <property type="project" value="UniProtKB-EC"/>
</dbReference>
<keyword evidence="9" id="KW-0333">Golgi apparatus</keyword>
<dbReference type="PANTHER" id="PTHR45941">
    <property type="entry name" value="ALPHA-N-ACETYLGALACTOSAMINIDE ALPHA-2,6-SIALYLTRANSFERASE 2-LIKE-RELATED"/>
    <property type="match status" value="1"/>
</dbReference>
<evidence type="ECO:0000256" key="8">
    <source>
        <dbReference type="ARBA" id="ARBA00022989"/>
    </source>
</evidence>
<keyword evidence="6 17" id="KW-0812">Transmembrane</keyword>
<name>A0A3Q3KH75_MONAL</name>
<evidence type="ECO:0000256" key="11">
    <source>
        <dbReference type="ARBA" id="ARBA00023157"/>
    </source>
</evidence>
<keyword evidence="7" id="KW-0735">Signal-anchor</keyword>
<reference evidence="18" key="1">
    <citation type="submission" date="2025-08" db="UniProtKB">
        <authorList>
            <consortium name="Ensembl"/>
        </authorList>
    </citation>
    <scope>IDENTIFICATION</scope>
</reference>
<proteinExistence type="inferred from homology"/>
<dbReference type="Gene3D" id="3.90.1480.20">
    <property type="entry name" value="Glycosyl transferase family 29"/>
    <property type="match status" value="2"/>
</dbReference>
<protein>
    <recommendedName>
        <fullName evidence="14">alpha-N-acetylgalactosaminide alpha-2,6-sialyltransferase</fullName>
        <ecNumber evidence="14">2.4.3.3</ecNumber>
    </recommendedName>
</protein>
<comment type="catalytic activity">
    <reaction evidence="13">
        <text>a beta-D-galactosyl-(1-&gt;3)-N-acetyl-alpha-D-galactosaminyl derivative + CMP-N-acetyl-beta-neuraminate = a beta-D-galactosyl-(1-&gt;3)-[N-acetyl-alpha-neuraminyl-(2-&gt;6)]-N-acetyl-alpha-D-galactosaminyl derivative + CMP + H(+)</text>
        <dbReference type="Rhea" id="RHEA:11136"/>
        <dbReference type="ChEBI" id="CHEBI:15378"/>
        <dbReference type="ChEBI" id="CHEBI:57812"/>
        <dbReference type="ChEBI" id="CHEBI:60377"/>
        <dbReference type="ChEBI" id="CHEBI:133470"/>
        <dbReference type="ChEBI" id="CHEBI:140764"/>
        <dbReference type="EC" id="2.4.3.3"/>
    </reaction>
    <physiologicalReaction direction="left-to-right" evidence="13">
        <dbReference type="Rhea" id="RHEA:11137"/>
    </physiologicalReaction>
</comment>
<accession>A0A3Q3KH75</accession>
<comment type="catalytic activity">
    <reaction evidence="16">
        <text>a 3-O-[N-acetyl-alpha-D-galactosaminyl]-L-threonyl-[protein] + CMP-N-acetyl-beta-neuraminate = a 3-O-[N-acetyl-alpha-neuraminosyl-(2-&gt;6)-N-acetyl-alpha-D-galactosaminyl]-L-threonyl-[protein] + CMP + H(+)</text>
        <dbReference type="Rhea" id="RHEA:81643"/>
        <dbReference type="Rhea" id="RHEA-COMP:11689"/>
        <dbReference type="Rhea" id="RHEA-COMP:19720"/>
        <dbReference type="ChEBI" id="CHEBI:15378"/>
        <dbReference type="ChEBI" id="CHEBI:57812"/>
        <dbReference type="ChEBI" id="CHEBI:60377"/>
        <dbReference type="ChEBI" id="CHEBI:87075"/>
        <dbReference type="ChEBI" id="CHEBI:231970"/>
    </reaction>
    <physiologicalReaction direction="left-to-right" evidence="16">
        <dbReference type="Rhea" id="RHEA:81644"/>
    </physiologicalReaction>
</comment>
<dbReference type="Ensembl" id="ENSMALT00000029158.1">
    <property type="protein sequence ID" value="ENSMALP00000028638.1"/>
    <property type="gene ID" value="ENSMALG00000019819.1"/>
</dbReference>
<dbReference type="InterPro" id="IPR038578">
    <property type="entry name" value="GT29-like_sf"/>
</dbReference>
<keyword evidence="5" id="KW-0808">Transferase</keyword>
<comment type="similarity">
    <text evidence="3">Belongs to the glycosyltransferase 29 family.</text>
</comment>
<organism evidence="18 19">
    <name type="scientific">Monopterus albus</name>
    <name type="common">Swamp eel</name>
    <dbReference type="NCBI Taxonomy" id="43700"/>
    <lineage>
        <taxon>Eukaryota</taxon>
        <taxon>Metazoa</taxon>
        <taxon>Chordata</taxon>
        <taxon>Craniata</taxon>
        <taxon>Vertebrata</taxon>
        <taxon>Euteleostomi</taxon>
        <taxon>Actinopterygii</taxon>
        <taxon>Neopterygii</taxon>
        <taxon>Teleostei</taxon>
        <taxon>Neoteleostei</taxon>
        <taxon>Acanthomorphata</taxon>
        <taxon>Anabantaria</taxon>
        <taxon>Synbranchiformes</taxon>
        <taxon>Synbranchidae</taxon>
        <taxon>Monopterus</taxon>
    </lineage>
</organism>
<reference evidence="18" key="2">
    <citation type="submission" date="2025-09" db="UniProtKB">
        <authorList>
            <consortium name="Ensembl"/>
        </authorList>
    </citation>
    <scope>IDENTIFICATION</scope>
</reference>
<keyword evidence="11" id="KW-1015">Disulfide bond</keyword>
<evidence type="ECO:0000256" key="14">
    <source>
        <dbReference type="ARBA" id="ARBA00039109"/>
    </source>
</evidence>
<evidence type="ECO:0000313" key="19">
    <source>
        <dbReference type="Proteomes" id="UP000261600"/>
    </source>
</evidence>
<dbReference type="InterPro" id="IPR001675">
    <property type="entry name" value="Glyco_trans_29"/>
</dbReference>
<feature type="transmembrane region" description="Helical" evidence="17">
    <location>
        <begin position="20"/>
        <end position="40"/>
    </location>
</feature>
<comment type="pathway">
    <text evidence="2">Protein modification; protein glycosylation.</text>
</comment>
<evidence type="ECO:0000256" key="4">
    <source>
        <dbReference type="ARBA" id="ARBA00022676"/>
    </source>
</evidence>
<evidence type="ECO:0000256" key="15">
    <source>
        <dbReference type="ARBA" id="ARBA00050664"/>
    </source>
</evidence>
<dbReference type="AlphaFoldDB" id="A0A3Q3KH75"/>
<dbReference type="Pfam" id="PF00777">
    <property type="entry name" value="Glyco_transf_29"/>
    <property type="match status" value="2"/>
</dbReference>
<evidence type="ECO:0000256" key="2">
    <source>
        <dbReference type="ARBA" id="ARBA00004922"/>
    </source>
</evidence>
<evidence type="ECO:0000256" key="16">
    <source>
        <dbReference type="ARBA" id="ARBA00052285"/>
    </source>
</evidence>